<keyword evidence="3" id="KW-1185">Reference proteome</keyword>
<evidence type="ECO:0008006" key="4">
    <source>
        <dbReference type="Google" id="ProtNLM"/>
    </source>
</evidence>
<dbReference type="RefSeq" id="WP_303303618.1">
    <property type="nucleotide sequence ID" value="NZ_BAABDA010000028.1"/>
</dbReference>
<accession>A0ABT8WT51</accession>
<dbReference type="Proteomes" id="UP001176806">
    <property type="component" value="Unassembled WGS sequence"/>
</dbReference>
<comment type="caution">
    <text evidence="2">The sequence shown here is derived from an EMBL/GenBank/DDBJ whole genome shotgun (WGS) entry which is preliminary data.</text>
</comment>
<protein>
    <recommendedName>
        <fullName evidence="4">FecR family protein</fullName>
    </recommendedName>
</protein>
<keyword evidence="1" id="KW-0472">Membrane</keyword>
<evidence type="ECO:0000313" key="2">
    <source>
        <dbReference type="EMBL" id="MDO5976335.1"/>
    </source>
</evidence>
<sequence>MKITKELLKKYNQGKCTDAEKKEIELWLLVEDDHMTLSEEEFGDSIQNIKQKLHTTLFEHQSKSKVLPLYRTVMRYTAVACFIIAVFFAGRFSTTSNTSMAEAITEQQSNNLFVYGGDETHVKITGDVFSLQFNGSLKLNNDSKSKKTIKVGDNTYILIPKQTYYLMGNNHKSTLIADNTPHRSVPKIFSMLKGDFSIEPYIA</sequence>
<dbReference type="EMBL" id="JAUOEL010000007">
    <property type="protein sequence ID" value="MDO5976335.1"/>
    <property type="molecule type" value="Genomic_DNA"/>
</dbReference>
<proteinExistence type="predicted"/>
<evidence type="ECO:0000313" key="3">
    <source>
        <dbReference type="Proteomes" id="UP001176806"/>
    </source>
</evidence>
<keyword evidence="1" id="KW-0812">Transmembrane</keyword>
<feature type="transmembrane region" description="Helical" evidence="1">
    <location>
        <begin position="73"/>
        <end position="92"/>
    </location>
</feature>
<name>A0ABT8WT51_9FLAO</name>
<reference evidence="2" key="1">
    <citation type="submission" date="2023-07" db="EMBL/GenBank/DDBJ databases">
        <title>Two novel species in the genus Flavivirga.</title>
        <authorList>
            <person name="Kwon K."/>
        </authorList>
    </citation>
    <scope>NUCLEOTIDE SEQUENCE</scope>
    <source>
        <strain evidence="2">KACC 14158</strain>
    </source>
</reference>
<gene>
    <name evidence="2" type="ORF">Q4Q40_19215</name>
</gene>
<organism evidence="2 3">
    <name type="scientific">Flavivirga jejuensis</name>
    <dbReference type="NCBI Taxonomy" id="870487"/>
    <lineage>
        <taxon>Bacteria</taxon>
        <taxon>Pseudomonadati</taxon>
        <taxon>Bacteroidota</taxon>
        <taxon>Flavobacteriia</taxon>
        <taxon>Flavobacteriales</taxon>
        <taxon>Flavobacteriaceae</taxon>
        <taxon>Flavivirga</taxon>
    </lineage>
</organism>
<evidence type="ECO:0000256" key="1">
    <source>
        <dbReference type="SAM" id="Phobius"/>
    </source>
</evidence>
<keyword evidence="1" id="KW-1133">Transmembrane helix</keyword>